<evidence type="ECO:0000256" key="2">
    <source>
        <dbReference type="ARBA" id="ARBA00023015"/>
    </source>
</evidence>
<dbReference type="PANTHER" id="PTHR30419:SF30">
    <property type="entry name" value="LYSR FAMILY TRANSCRIPTIONAL REGULATOR"/>
    <property type="match status" value="1"/>
</dbReference>
<dbReference type="InterPro" id="IPR036390">
    <property type="entry name" value="WH_DNA-bd_sf"/>
</dbReference>
<feature type="domain" description="HTH lysR-type" evidence="5">
    <location>
        <begin position="1"/>
        <end position="58"/>
    </location>
</feature>
<dbReference type="InterPro" id="IPR000847">
    <property type="entry name" value="LysR_HTH_N"/>
</dbReference>
<sequence>MTVQQLRAFLAVADTLSFAQASECLHRSQSALSLTIKTLEQNLGGALFLRTTRQVVLTREGEQLLAAARHLVADWDRTEQMIKGRFSLQQGDVTLAAMPAFAANVLPPILRRFRESHPHVQIRVHDVINEQVMEMVQAHRVELGIVFQPPDASPLSFEPLYQDRFVAVVPADDELAGSAAVSWPQLLQRPFIALQSPSVVRSLVDAALAAHPHALPVAIESHQLTTVGRMVACGLGVSAVPAMCRDQMEALGARCVALHDPQVSRAVGLLTRGPDQLSAAAQAFCQLLRDARLDQLF</sequence>
<dbReference type="Gene3D" id="3.40.190.290">
    <property type="match status" value="1"/>
</dbReference>
<evidence type="ECO:0000256" key="1">
    <source>
        <dbReference type="ARBA" id="ARBA00009437"/>
    </source>
</evidence>
<evidence type="ECO:0000259" key="5">
    <source>
        <dbReference type="PROSITE" id="PS50931"/>
    </source>
</evidence>
<dbReference type="SUPFAM" id="SSF46785">
    <property type="entry name" value="Winged helix' DNA-binding domain"/>
    <property type="match status" value="1"/>
</dbReference>
<dbReference type="RefSeq" id="WP_369453789.1">
    <property type="nucleotide sequence ID" value="NZ_JBGCUO010000001.1"/>
</dbReference>
<dbReference type="InterPro" id="IPR050950">
    <property type="entry name" value="HTH-type_LysR_regulators"/>
</dbReference>
<dbReference type="InterPro" id="IPR005119">
    <property type="entry name" value="LysR_subst-bd"/>
</dbReference>
<keyword evidence="4" id="KW-0804">Transcription</keyword>
<keyword evidence="3" id="KW-0238">DNA-binding</keyword>
<dbReference type="SUPFAM" id="SSF53850">
    <property type="entry name" value="Periplasmic binding protein-like II"/>
    <property type="match status" value="1"/>
</dbReference>
<proteinExistence type="inferred from homology"/>
<dbReference type="CDD" id="cd08440">
    <property type="entry name" value="PBP2_LTTR_like_4"/>
    <property type="match status" value="1"/>
</dbReference>
<dbReference type="PRINTS" id="PR00039">
    <property type="entry name" value="HTHLYSR"/>
</dbReference>
<keyword evidence="7" id="KW-1185">Reference proteome</keyword>
<dbReference type="Pfam" id="PF00126">
    <property type="entry name" value="HTH_1"/>
    <property type="match status" value="1"/>
</dbReference>
<dbReference type="PANTHER" id="PTHR30419">
    <property type="entry name" value="HTH-TYPE TRANSCRIPTIONAL REGULATOR YBHD"/>
    <property type="match status" value="1"/>
</dbReference>
<accession>A0ABV4AFM6</accession>
<evidence type="ECO:0000313" key="7">
    <source>
        <dbReference type="Proteomes" id="UP001562065"/>
    </source>
</evidence>
<dbReference type="Pfam" id="PF03466">
    <property type="entry name" value="LysR_substrate"/>
    <property type="match status" value="1"/>
</dbReference>
<evidence type="ECO:0000313" key="6">
    <source>
        <dbReference type="EMBL" id="MEY1660541.1"/>
    </source>
</evidence>
<evidence type="ECO:0000256" key="4">
    <source>
        <dbReference type="ARBA" id="ARBA00023163"/>
    </source>
</evidence>
<comment type="caution">
    <text evidence="6">The sequence shown here is derived from an EMBL/GenBank/DDBJ whole genome shotgun (WGS) entry which is preliminary data.</text>
</comment>
<keyword evidence="2" id="KW-0805">Transcription regulation</keyword>
<organism evidence="6 7">
    <name type="scientific">Isoalcanivorax beigongshangi</name>
    <dbReference type="NCBI Taxonomy" id="3238810"/>
    <lineage>
        <taxon>Bacteria</taxon>
        <taxon>Pseudomonadati</taxon>
        <taxon>Pseudomonadota</taxon>
        <taxon>Gammaproteobacteria</taxon>
        <taxon>Oceanospirillales</taxon>
        <taxon>Alcanivoracaceae</taxon>
        <taxon>Isoalcanivorax</taxon>
    </lineage>
</organism>
<protein>
    <submittedName>
        <fullName evidence="6">LysR family transcriptional regulator</fullName>
    </submittedName>
</protein>
<reference evidence="6 7" key="1">
    <citation type="submission" date="2024-07" db="EMBL/GenBank/DDBJ databases">
        <authorList>
            <person name="Ren Q."/>
        </authorList>
    </citation>
    <scope>NUCLEOTIDE SEQUENCE [LARGE SCALE GENOMIC DNA]</scope>
    <source>
        <strain evidence="6 7">REN37</strain>
    </source>
</reference>
<dbReference type="Proteomes" id="UP001562065">
    <property type="component" value="Unassembled WGS sequence"/>
</dbReference>
<dbReference type="Gene3D" id="1.10.10.10">
    <property type="entry name" value="Winged helix-like DNA-binding domain superfamily/Winged helix DNA-binding domain"/>
    <property type="match status" value="1"/>
</dbReference>
<dbReference type="EMBL" id="JBGCUO010000001">
    <property type="protein sequence ID" value="MEY1660541.1"/>
    <property type="molecule type" value="Genomic_DNA"/>
</dbReference>
<dbReference type="InterPro" id="IPR036388">
    <property type="entry name" value="WH-like_DNA-bd_sf"/>
</dbReference>
<gene>
    <name evidence="6" type="ORF">AB5I84_00095</name>
</gene>
<evidence type="ECO:0000256" key="3">
    <source>
        <dbReference type="ARBA" id="ARBA00023125"/>
    </source>
</evidence>
<dbReference type="PROSITE" id="PS50931">
    <property type="entry name" value="HTH_LYSR"/>
    <property type="match status" value="1"/>
</dbReference>
<name>A0ABV4AFM6_9GAMM</name>
<comment type="similarity">
    <text evidence="1">Belongs to the LysR transcriptional regulatory family.</text>
</comment>